<dbReference type="AlphaFoldDB" id="A0A5C8ZZT5"/>
<dbReference type="PANTHER" id="PTHR13096:SF8">
    <property type="entry name" value="RIBOSOMAL OXYGENASE 1"/>
    <property type="match status" value="1"/>
</dbReference>
<dbReference type="SMART" id="SM00558">
    <property type="entry name" value="JmjC"/>
    <property type="match status" value="1"/>
</dbReference>
<name>A0A5C8ZZT5_9GAMM</name>
<dbReference type="GO" id="GO:0016706">
    <property type="term" value="F:2-oxoglutarate-dependent dioxygenase activity"/>
    <property type="evidence" value="ECO:0007669"/>
    <property type="project" value="TreeGrafter"/>
</dbReference>
<dbReference type="Gene3D" id="3.40.366.30">
    <property type="entry name" value="50S ribosomal protein L16 arginine hydroxylase, Chain A, Domain 2"/>
    <property type="match status" value="1"/>
</dbReference>
<reference evidence="8 9" key="1">
    <citation type="submission" date="2019-08" db="EMBL/GenBank/DDBJ databases">
        <title>Parahaliea maris sp. nov., isolated from the surface seawater.</title>
        <authorList>
            <person name="Liu Y."/>
        </authorList>
    </citation>
    <scope>NUCLEOTIDE SEQUENCE [LARGE SCALE GENOMIC DNA]</scope>
    <source>
        <strain evidence="8 9">S2-26</strain>
    </source>
</reference>
<dbReference type="Pfam" id="PF20514">
    <property type="entry name" value="WHD_ROXA"/>
    <property type="match status" value="1"/>
</dbReference>
<evidence type="ECO:0000256" key="1">
    <source>
        <dbReference type="ARBA" id="ARBA00001954"/>
    </source>
</evidence>
<dbReference type="InterPro" id="IPR046799">
    <property type="entry name" value="ROXA-like_wH"/>
</dbReference>
<evidence type="ECO:0000313" key="9">
    <source>
        <dbReference type="Proteomes" id="UP000321933"/>
    </source>
</evidence>
<comment type="caution">
    <text evidence="8">The sequence shown here is derived from an EMBL/GenBank/DDBJ whole genome shotgun (WGS) entry which is preliminary data.</text>
</comment>
<dbReference type="GO" id="GO:0046872">
    <property type="term" value="F:metal ion binding"/>
    <property type="evidence" value="ECO:0007669"/>
    <property type="project" value="UniProtKB-KW"/>
</dbReference>
<comment type="cofactor">
    <cofactor evidence="1">
        <name>Fe(2+)</name>
        <dbReference type="ChEBI" id="CHEBI:29033"/>
    </cofactor>
</comment>
<keyword evidence="5" id="KW-0408">Iron</keyword>
<sequence>MSATPWPRRGPSSKLPPADSLTLPVDPGHFLAEYWQRRPLLVRNAIAGFQPPIDADELAGLAMEAEIESRIVEEADGRWRLSHGPFVEQDFQRSGPWSLLVQAVDQFIPDVAALRQLAAFIPQWRADDVMVSYASDGGSVGPHFDYYDVFLLQGHGERLWRLGQHCDGNSPLLADSDLRILRDFHCEQEYLLGPGDLLYVPPGLAHWGIARGECTTFSIGFRAPARRDLLARLADEVLDNSDGDILLADPGRAPAARAGEISAADIDGARRQALALLQAECAPRWFGELVTEPRYSIEATSVDSDDLAALFDGAALLCRDDSGRLAWAEQRGQLHVFANGASFTTELDLLPWLEGLCARDEADCKGLDADHPAASELLTFLIESGATYVE</sequence>
<dbReference type="InterPro" id="IPR003347">
    <property type="entry name" value="JmjC_dom"/>
</dbReference>
<evidence type="ECO:0000313" key="8">
    <source>
        <dbReference type="EMBL" id="TXS93244.1"/>
    </source>
</evidence>
<feature type="region of interest" description="Disordered" evidence="6">
    <location>
        <begin position="1"/>
        <end position="20"/>
    </location>
</feature>
<dbReference type="Pfam" id="PF08007">
    <property type="entry name" value="JmjC_2"/>
    <property type="match status" value="1"/>
</dbReference>
<evidence type="ECO:0000256" key="6">
    <source>
        <dbReference type="SAM" id="MobiDB-lite"/>
    </source>
</evidence>
<dbReference type="PANTHER" id="PTHR13096">
    <property type="entry name" value="MINA53 MYC INDUCED NUCLEAR ANTIGEN"/>
    <property type="match status" value="1"/>
</dbReference>
<evidence type="ECO:0000256" key="4">
    <source>
        <dbReference type="ARBA" id="ARBA00023002"/>
    </source>
</evidence>
<accession>A0A5C8ZZT5</accession>
<evidence type="ECO:0000259" key="7">
    <source>
        <dbReference type="PROSITE" id="PS51184"/>
    </source>
</evidence>
<proteinExistence type="predicted"/>
<protein>
    <submittedName>
        <fullName evidence="8">Cupin domain-containing protein</fullName>
    </submittedName>
</protein>
<dbReference type="Gene3D" id="2.60.120.650">
    <property type="entry name" value="Cupin"/>
    <property type="match status" value="1"/>
</dbReference>
<dbReference type="PROSITE" id="PS51184">
    <property type="entry name" value="JMJC"/>
    <property type="match status" value="1"/>
</dbReference>
<keyword evidence="3" id="KW-0223">Dioxygenase</keyword>
<feature type="domain" description="JmjC" evidence="7">
    <location>
        <begin position="110"/>
        <end position="238"/>
    </location>
</feature>
<dbReference type="SUPFAM" id="SSF51197">
    <property type="entry name" value="Clavaminate synthase-like"/>
    <property type="match status" value="1"/>
</dbReference>
<keyword evidence="9" id="KW-1185">Reference proteome</keyword>
<evidence type="ECO:0000256" key="5">
    <source>
        <dbReference type="ARBA" id="ARBA00023004"/>
    </source>
</evidence>
<gene>
    <name evidence="8" type="ORF">FVW59_05210</name>
</gene>
<evidence type="ECO:0000256" key="3">
    <source>
        <dbReference type="ARBA" id="ARBA00022964"/>
    </source>
</evidence>
<dbReference type="OrthoDB" id="9764016at2"/>
<organism evidence="8 9">
    <name type="scientific">Parahaliea aestuarii</name>
    <dbReference type="NCBI Taxonomy" id="1852021"/>
    <lineage>
        <taxon>Bacteria</taxon>
        <taxon>Pseudomonadati</taxon>
        <taxon>Pseudomonadota</taxon>
        <taxon>Gammaproteobacteria</taxon>
        <taxon>Cellvibrionales</taxon>
        <taxon>Halieaceae</taxon>
        <taxon>Parahaliea</taxon>
    </lineage>
</organism>
<evidence type="ECO:0000256" key="2">
    <source>
        <dbReference type="ARBA" id="ARBA00022723"/>
    </source>
</evidence>
<dbReference type="EMBL" id="VRYZ01000002">
    <property type="protein sequence ID" value="TXS93244.1"/>
    <property type="molecule type" value="Genomic_DNA"/>
</dbReference>
<keyword evidence="2" id="KW-0479">Metal-binding</keyword>
<dbReference type="InterPro" id="IPR039994">
    <property type="entry name" value="NO66-like"/>
</dbReference>
<keyword evidence="4" id="KW-0560">Oxidoreductase</keyword>
<dbReference type="Proteomes" id="UP000321933">
    <property type="component" value="Unassembled WGS sequence"/>
</dbReference>